<dbReference type="Pfam" id="PF13385">
    <property type="entry name" value="Laminin_G_3"/>
    <property type="match status" value="2"/>
</dbReference>
<dbReference type="AlphaFoldDB" id="A0A814A7L5"/>
<sequence length="536" mass="58639">MRSMKMSIMAGWKFSCANTTSAPFMTVGASNVRRCQMACLAQDRCLAASFQQSTTMCQLFVNSPNQQGNLVASAGTITMISKSETRTTTMMFPSETCMNTTGFTLATYMPYTTTTSANNGSSLWSFDNNTLDSRSDYNGVGINSPTYKTPGINGHGSALSVDASIEQYVSVSKYRNFTYTSFTIEMWFYLTELTSSAYGLFGQYYNAATDQSLHCKIYDNAMYFGFWGDDLQGSTAVQANTWYHAAFVFNYLTLTRTIYLNGILDTSGSSSYYQGVSGSIVIGKTEENPGVPYYFAGYIDEVSVVMREKQPNEILDDATLVTWNSFDNLPYSDSGPLNLNVKVSNLTSVNGRVNEAVRFSSNLSYYQMNGFVLLGISNYSYSIALWTRPSSTRGSVLVHLSTTTDGNGWCVDLMGFSSSGQIIVTGWHSTSNVQIVGPILPANVWTHVVTTYSTTNALRLYINGTYYNSSSAFKYVASGTVNILTLGNPLQAVPFNGTGGCKSQSIVPNVYDGSIDEFGVYSRELSSYDICALANP</sequence>
<dbReference type="SUPFAM" id="SSF49899">
    <property type="entry name" value="Concanavalin A-like lectins/glucanases"/>
    <property type="match status" value="2"/>
</dbReference>
<dbReference type="Gene3D" id="2.60.120.200">
    <property type="match status" value="2"/>
</dbReference>
<dbReference type="InterPro" id="IPR003609">
    <property type="entry name" value="Pan_app"/>
</dbReference>
<evidence type="ECO:0000313" key="4">
    <source>
        <dbReference type="Proteomes" id="UP000663860"/>
    </source>
</evidence>
<dbReference type="EMBL" id="CAJOBB010005392">
    <property type="protein sequence ID" value="CAF4126930.1"/>
    <property type="molecule type" value="Genomic_DNA"/>
</dbReference>
<evidence type="ECO:0000259" key="1">
    <source>
        <dbReference type="Pfam" id="PF00024"/>
    </source>
</evidence>
<dbReference type="Proteomes" id="UP000663868">
    <property type="component" value="Unassembled WGS sequence"/>
</dbReference>
<evidence type="ECO:0000313" key="3">
    <source>
        <dbReference type="EMBL" id="CAF4126930.1"/>
    </source>
</evidence>
<comment type="caution">
    <text evidence="2">The sequence shown here is derived from an EMBL/GenBank/DDBJ whole genome shotgun (WGS) entry which is preliminary data.</text>
</comment>
<dbReference type="Pfam" id="PF00024">
    <property type="entry name" value="PAN_1"/>
    <property type="match status" value="1"/>
</dbReference>
<accession>A0A814A7L5</accession>
<feature type="domain" description="Apple" evidence="1">
    <location>
        <begin position="22"/>
        <end position="79"/>
    </location>
</feature>
<reference evidence="2" key="1">
    <citation type="submission" date="2021-02" db="EMBL/GenBank/DDBJ databases">
        <authorList>
            <person name="Nowell W R."/>
        </authorList>
    </citation>
    <scope>NUCLEOTIDE SEQUENCE</scope>
</reference>
<dbReference type="Proteomes" id="UP000663860">
    <property type="component" value="Unassembled WGS sequence"/>
</dbReference>
<name>A0A814A7L5_9BILA</name>
<dbReference type="EMBL" id="CAJNOE010000098">
    <property type="protein sequence ID" value="CAF0908019.1"/>
    <property type="molecule type" value="Genomic_DNA"/>
</dbReference>
<evidence type="ECO:0000313" key="2">
    <source>
        <dbReference type="EMBL" id="CAF0908019.1"/>
    </source>
</evidence>
<dbReference type="InterPro" id="IPR013320">
    <property type="entry name" value="ConA-like_dom_sf"/>
</dbReference>
<organism evidence="2 4">
    <name type="scientific">Adineta steineri</name>
    <dbReference type="NCBI Taxonomy" id="433720"/>
    <lineage>
        <taxon>Eukaryota</taxon>
        <taxon>Metazoa</taxon>
        <taxon>Spiralia</taxon>
        <taxon>Gnathifera</taxon>
        <taxon>Rotifera</taxon>
        <taxon>Eurotatoria</taxon>
        <taxon>Bdelloidea</taxon>
        <taxon>Adinetida</taxon>
        <taxon>Adinetidae</taxon>
        <taxon>Adineta</taxon>
    </lineage>
</organism>
<gene>
    <name evidence="2" type="ORF">IZO911_LOCUS12619</name>
    <name evidence="3" type="ORF">KXQ929_LOCUS35958</name>
</gene>
<dbReference type="Gene3D" id="3.50.4.10">
    <property type="entry name" value="Hepatocyte Growth Factor"/>
    <property type="match status" value="1"/>
</dbReference>
<protein>
    <recommendedName>
        <fullName evidence="1">Apple domain-containing protein</fullName>
    </recommendedName>
</protein>
<proteinExistence type="predicted"/>